<dbReference type="PANTHER" id="PTHR33204">
    <property type="entry name" value="TRANSCRIPTIONAL REGULATOR, MARR FAMILY"/>
    <property type="match status" value="1"/>
</dbReference>
<dbReference type="RefSeq" id="WP_185130738.1">
    <property type="nucleotide sequence ID" value="NZ_JACJVO010000024.1"/>
</dbReference>
<dbReference type="AlphaFoldDB" id="A0A7X0SQ93"/>
<dbReference type="EMBL" id="JACJVO010000024">
    <property type="protein sequence ID" value="MBB6733079.1"/>
    <property type="molecule type" value="Genomic_DNA"/>
</dbReference>
<name>A0A7X0SQ93_9BACL</name>
<feature type="domain" description="HTH hxlR-type" evidence="4">
    <location>
        <begin position="15"/>
        <end position="113"/>
    </location>
</feature>
<dbReference type="SUPFAM" id="SSF46785">
    <property type="entry name" value="Winged helix' DNA-binding domain"/>
    <property type="match status" value="1"/>
</dbReference>
<keyword evidence="2" id="KW-0238">DNA-binding</keyword>
<proteinExistence type="predicted"/>
<evidence type="ECO:0000313" key="5">
    <source>
        <dbReference type="EMBL" id="MBB6733079.1"/>
    </source>
</evidence>
<dbReference type="Proteomes" id="UP000564644">
    <property type="component" value="Unassembled WGS sequence"/>
</dbReference>
<evidence type="ECO:0000256" key="1">
    <source>
        <dbReference type="ARBA" id="ARBA00023015"/>
    </source>
</evidence>
<dbReference type="InterPro" id="IPR036390">
    <property type="entry name" value="WH_DNA-bd_sf"/>
</dbReference>
<gene>
    <name evidence="5" type="ORF">H7C18_19355</name>
</gene>
<organism evidence="5 6">
    <name type="scientific">Cohnella zeiphila</name>
    <dbReference type="NCBI Taxonomy" id="2761120"/>
    <lineage>
        <taxon>Bacteria</taxon>
        <taxon>Bacillati</taxon>
        <taxon>Bacillota</taxon>
        <taxon>Bacilli</taxon>
        <taxon>Bacillales</taxon>
        <taxon>Paenibacillaceae</taxon>
        <taxon>Cohnella</taxon>
    </lineage>
</organism>
<dbReference type="PANTHER" id="PTHR33204:SF29">
    <property type="entry name" value="TRANSCRIPTIONAL REGULATOR"/>
    <property type="match status" value="1"/>
</dbReference>
<sequence>MLQSERKESRHWPEAAVETTVQVVGGKWKGIILYHLAAGELRFNQIRRVIPGITQRMLTLQLRELERSGVVHRRVYSEMPTRVGYSLTELGRTLIPLISMMQEWGEHYLASFGEGVSD</sequence>
<dbReference type="InterPro" id="IPR002577">
    <property type="entry name" value="HTH_HxlR"/>
</dbReference>
<dbReference type="Pfam" id="PF01638">
    <property type="entry name" value="HxlR"/>
    <property type="match status" value="1"/>
</dbReference>
<keyword evidence="3" id="KW-0804">Transcription</keyword>
<evidence type="ECO:0000259" key="4">
    <source>
        <dbReference type="PROSITE" id="PS51118"/>
    </source>
</evidence>
<dbReference type="InterPro" id="IPR036388">
    <property type="entry name" value="WH-like_DNA-bd_sf"/>
</dbReference>
<accession>A0A7X0SQ93</accession>
<keyword evidence="1" id="KW-0805">Transcription regulation</keyword>
<keyword evidence="6" id="KW-1185">Reference proteome</keyword>
<dbReference type="PROSITE" id="PS51118">
    <property type="entry name" value="HTH_HXLR"/>
    <property type="match status" value="1"/>
</dbReference>
<evidence type="ECO:0000313" key="6">
    <source>
        <dbReference type="Proteomes" id="UP000564644"/>
    </source>
</evidence>
<reference evidence="5 6" key="1">
    <citation type="submission" date="2020-08" db="EMBL/GenBank/DDBJ databases">
        <title>Cohnella phylogeny.</title>
        <authorList>
            <person name="Dunlap C."/>
        </authorList>
    </citation>
    <scope>NUCLEOTIDE SEQUENCE [LARGE SCALE GENOMIC DNA]</scope>
    <source>
        <strain evidence="5 6">CBP 2801</strain>
    </source>
</reference>
<dbReference type="Gene3D" id="1.10.10.10">
    <property type="entry name" value="Winged helix-like DNA-binding domain superfamily/Winged helix DNA-binding domain"/>
    <property type="match status" value="1"/>
</dbReference>
<evidence type="ECO:0000256" key="3">
    <source>
        <dbReference type="ARBA" id="ARBA00023163"/>
    </source>
</evidence>
<comment type="caution">
    <text evidence="5">The sequence shown here is derived from an EMBL/GenBank/DDBJ whole genome shotgun (WGS) entry which is preliminary data.</text>
</comment>
<evidence type="ECO:0000256" key="2">
    <source>
        <dbReference type="ARBA" id="ARBA00023125"/>
    </source>
</evidence>
<protein>
    <submittedName>
        <fullName evidence="5">Helix-turn-helix transcriptional regulator</fullName>
    </submittedName>
</protein>
<dbReference type="GO" id="GO:0003677">
    <property type="term" value="F:DNA binding"/>
    <property type="evidence" value="ECO:0007669"/>
    <property type="project" value="UniProtKB-KW"/>
</dbReference>